<dbReference type="Proteomes" id="UP001499854">
    <property type="component" value="Unassembled WGS sequence"/>
</dbReference>
<name>A0ABN2SW50_9ACTN</name>
<feature type="transmembrane region" description="Helical" evidence="1">
    <location>
        <begin position="144"/>
        <end position="163"/>
    </location>
</feature>
<feature type="chain" id="PRO_5045075490" description="Lipoprotein" evidence="2">
    <location>
        <begin position="22"/>
        <end position="173"/>
    </location>
</feature>
<dbReference type="EMBL" id="BAAAQM010000048">
    <property type="protein sequence ID" value="GAA1992609.1"/>
    <property type="molecule type" value="Genomic_DNA"/>
</dbReference>
<organism evidence="3 4">
    <name type="scientific">Catenulispora subtropica</name>
    <dbReference type="NCBI Taxonomy" id="450798"/>
    <lineage>
        <taxon>Bacteria</taxon>
        <taxon>Bacillati</taxon>
        <taxon>Actinomycetota</taxon>
        <taxon>Actinomycetes</taxon>
        <taxon>Catenulisporales</taxon>
        <taxon>Catenulisporaceae</taxon>
        <taxon>Catenulispora</taxon>
    </lineage>
</organism>
<accession>A0ABN2SW50</accession>
<evidence type="ECO:0000256" key="2">
    <source>
        <dbReference type="SAM" id="SignalP"/>
    </source>
</evidence>
<gene>
    <name evidence="3" type="ORF">GCM10009838_65550</name>
</gene>
<keyword evidence="4" id="KW-1185">Reference proteome</keyword>
<comment type="caution">
    <text evidence="3">The sequence shown here is derived from an EMBL/GenBank/DDBJ whole genome shotgun (WGS) entry which is preliminary data.</text>
</comment>
<keyword evidence="2" id="KW-0732">Signal</keyword>
<evidence type="ECO:0000256" key="1">
    <source>
        <dbReference type="SAM" id="Phobius"/>
    </source>
</evidence>
<evidence type="ECO:0008006" key="5">
    <source>
        <dbReference type="Google" id="ProtNLM"/>
    </source>
</evidence>
<reference evidence="3 4" key="1">
    <citation type="journal article" date="2019" name="Int. J. Syst. Evol. Microbiol.">
        <title>The Global Catalogue of Microorganisms (GCM) 10K type strain sequencing project: providing services to taxonomists for standard genome sequencing and annotation.</title>
        <authorList>
            <consortium name="The Broad Institute Genomics Platform"/>
            <consortium name="The Broad Institute Genome Sequencing Center for Infectious Disease"/>
            <person name="Wu L."/>
            <person name="Ma J."/>
        </authorList>
    </citation>
    <scope>NUCLEOTIDE SEQUENCE [LARGE SCALE GENOMIC DNA]</scope>
    <source>
        <strain evidence="3 4">JCM 16013</strain>
    </source>
</reference>
<sequence>MRVLLTLAAVAAVLIPAVATAATTPAAVVTAVDKTTAPTVQPDPAAPGARIWIADAHCASPTGTATSPALTEPITLTMNKLSGPGVLRDDLISGTYTVTLHCGRTSTAAVHVVSATRNAGAVRPHGADDADDGAASDHLGIGDAALASAFVLGGITFGAVSLVRRRRGRDNVV</sequence>
<dbReference type="RefSeq" id="WP_344661040.1">
    <property type="nucleotide sequence ID" value="NZ_BAAAQM010000048.1"/>
</dbReference>
<evidence type="ECO:0000313" key="4">
    <source>
        <dbReference type="Proteomes" id="UP001499854"/>
    </source>
</evidence>
<keyword evidence="1" id="KW-0812">Transmembrane</keyword>
<protein>
    <recommendedName>
        <fullName evidence="5">Lipoprotein</fullName>
    </recommendedName>
</protein>
<keyword evidence="1" id="KW-1133">Transmembrane helix</keyword>
<evidence type="ECO:0000313" key="3">
    <source>
        <dbReference type="EMBL" id="GAA1992609.1"/>
    </source>
</evidence>
<proteinExistence type="predicted"/>
<feature type="signal peptide" evidence="2">
    <location>
        <begin position="1"/>
        <end position="21"/>
    </location>
</feature>
<keyword evidence="1" id="KW-0472">Membrane</keyword>